<gene>
    <name evidence="1" type="ordered locus">BGP237</name>
</gene>
<evidence type="ECO:0000313" key="2">
    <source>
        <dbReference type="Proteomes" id="UP000002276"/>
    </source>
</evidence>
<accession>A0A7I6GXT9</accession>
<reference evidence="1" key="1">
    <citation type="journal article" date="2004" name="Nucleic Acids Res.">
        <title>Comparative analysis of the Borrelia garinii genome.</title>
        <authorList>
            <person name="Glockner G."/>
            <person name="Lehmann R."/>
            <person name="Romualdi A."/>
            <person name="Pradella S."/>
            <person name="Schulte-Spechtel U."/>
            <person name="Schilhabel M."/>
            <person name="Wilske B."/>
            <person name="Suhnel J."/>
            <person name="Platzer M."/>
        </authorList>
    </citation>
    <scope>NUCLEOTIDE SEQUENCE [LARGE SCALE GENOMIC DNA]</scope>
    <source>
        <strain>ATCC BAA-2496 / DSM 23469 / PBi</strain>
        <strain evidence="1">PBi</strain>
        <plasmid>15</plasmid>
    </source>
</reference>
<reference evidence="1" key="2">
    <citation type="submission" date="2004-09" db="EMBL/GenBank/DDBJ databases">
        <authorList>
            <person name="Gloeckner G."/>
            <person name="Schilhabel M."/>
            <person name="Lehmann R."/>
            <person name="Platzer M."/>
        </authorList>
    </citation>
    <scope>NUCLEOTIDE SEQUENCE</scope>
    <source>
        <strain evidence="1">PBi</strain>
    </source>
</reference>
<protein>
    <submittedName>
        <fullName evidence="1">Uncharacterized protein</fullName>
    </submittedName>
</protein>
<geneLocation type="plasmid" evidence="2">
    <name>15</name>
</geneLocation>
<sequence>MEISQKKEKFLGIISERENFNRRIAQNDRCDLDRDYIKEYVNVVNNCILKI</sequence>
<dbReference type="AlphaFoldDB" id="A0A7I6GXT9"/>
<dbReference type="EMBL" id="AY722929">
    <property type="protein sequence ID" value="AAU86088.1"/>
    <property type="molecule type" value="Genomic_DNA"/>
</dbReference>
<evidence type="ECO:0000313" key="1">
    <source>
        <dbReference type="EMBL" id="AAU86088.1"/>
    </source>
</evidence>
<name>A0A7I6GXT9_BORGP</name>
<organism evidence="1">
    <name type="scientific">Borrelia garinii subsp. bavariensis (strain ATCC BAA-2496 / DSM 23469 / PBi)</name>
    <name type="common">Borreliella bavariensis</name>
    <dbReference type="NCBI Taxonomy" id="290434"/>
    <lineage>
        <taxon>Bacteria</taxon>
        <taxon>Pseudomonadati</taxon>
        <taxon>Spirochaetota</taxon>
        <taxon>Spirochaetia</taxon>
        <taxon>Spirochaetales</taxon>
        <taxon>Borreliaceae</taxon>
        <taxon>Borreliella</taxon>
    </lineage>
</organism>
<proteinExistence type="predicted"/>